<evidence type="ECO:0000256" key="8">
    <source>
        <dbReference type="ARBA" id="ARBA00035197"/>
    </source>
</evidence>
<evidence type="ECO:0000256" key="6">
    <source>
        <dbReference type="ARBA" id="ARBA00022980"/>
    </source>
</evidence>
<dbReference type="Gene3D" id="3.30.420.100">
    <property type="match status" value="1"/>
</dbReference>
<keyword evidence="6" id="KW-0689">Ribosomal protein</keyword>
<evidence type="ECO:0000313" key="12">
    <source>
        <dbReference type="EMBL" id="KAK6733293.1"/>
    </source>
</evidence>
<evidence type="ECO:0000256" key="1">
    <source>
        <dbReference type="ARBA" id="ARBA00004021"/>
    </source>
</evidence>
<evidence type="ECO:0000256" key="7">
    <source>
        <dbReference type="ARBA" id="ARBA00023274"/>
    </source>
</evidence>
<evidence type="ECO:0000256" key="10">
    <source>
        <dbReference type="SAM" id="Coils"/>
    </source>
</evidence>
<reference evidence="12 13" key="1">
    <citation type="submission" date="2023-08" db="EMBL/GenBank/DDBJ databases">
        <title>A Necator americanus chromosomal reference genome.</title>
        <authorList>
            <person name="Ilik V."/>
            <person name="Petrzelkova K.J."/>
            <person name="Pardy F."/>
            <person name="Fuh T."/>
            <person name="Niatou-Singa F.S."/>
            <person name="Gouil Q."/>
            <person name="Baker L."/>
            <person name="Ritchie M.E."/>
            <person name="Jex A.R."/>
            <person name="Gazzola D."/>
            <person name="Li H."/>
            <person name="Toshio Fujiwara R."/>
            <person name="Zhan B."/>
            <person name="Aroian R.V."/>
            <person name="Pafco B."/>
            <person name="Schwarz E.M."/>
        </authorList>
    </citation>
    <scope>NUCLEOTIDE SEQUENCE [LARGE SCALE GENOMIC DNA]</scope>
    <source>
        <strain evidence="12 13">Aroian</strain>
        <tissue evidence="12">Whole animal</tissue>
    </source>
</reference>
<keyword evidence="13" id="KW-1185">Reference proteome</keyword>
<dbReference type="PRINTS" id="PR00058">
    <property type="entry name" value="RIBOSOMALL5"/>
</dbReference>
<evidence type="ECO:0000256" key="2">
    <source>
        <dbReference type="ARBA" id="ARBA00004496"/>
    </source>
</evidence>
<dbReference type="Pfam" id="PF17144">
    <property type="entry name" value="Ribosomal_L5e"/>
    <property type="match status" value="1"/>
</dbReference>
<comment type="caution">
    <text evidence="12">The sequence shown here is derived from an EMBL/GenBank/DDBJ whole genome shotgun (WGS) entry which is preliminary data.</text>
</comment>
<keyword evidence="5" id="KW-0699">rRNA-binding</keyword>
<dbReference type="InterPro" id="IPR005485">
    <property type="entry name" value="Rbsml_uL18_euk_arch"/>
</dbReference>
<keyword evidence="4" id="KW-0963">Cytoplasm</keyword>
<dbReference type="InterPro" id="IPR057268">
    <property type="entry name" value="Ribosomal_L18"/>
</dbReference>
<dbReference type="Pfam" id="PF14204">
    <property type="entry name" value="Ribosomal_L18_c"/>
    <property type="match status" value="1"/>
</dbReference>
<evidence type="ECO:0000256" key="9">
    <source>
        <dbReference type="ARBA" id="ARBA00035352"/>
    </source>
</evidence>
<feature type="coiled-coil region" evidence="10">
    <location>
        <begin position="310"/>
        <end position="337"/>
    </location>
</feature>
<dbReference type="EMBL" id="JAVFWL010000002">
    <property type="protein sequence ID" value="KAK6733293.1"/>
    <property type="molecule type" value="Genomic_DNA"/>
</dbReference>
<name>A0ABR1C778_NECAM</name>
<keyword evidence="10" id="KW-0175">Coiled coil</keyword>
<dbReference type="SUPFAM" id="SSF53137">
    <property type="entry name" value="Translational machinery components"/>
    <property type="match status" value="1"/>
</dbReference>
<dbReference type="HAMAP" id="MF_01337_A">
    <property type="entry name" value="Ribosomal_uL18_A"/>
    <property type="match status" value="1"/>
</dbReference>
<keyword evidence="7" id="KW-0687">Ribonucleoprotein</keyword>
<comment type="function">
    <text evidence="1">Component of the ribosome, a large ribonucleoprotein complex responsible for the synthesis of proteins in the cell. The small ribosomal subunit (SSU) binds messenger RNAs (mRNAs) and translates the encoded message by selecting cognate aminoacyl-transfer RNA (tRNA) molecules. The large subunit (LSU) contains the ribosomal catalytic site termed the peptidyl transferase center (PTC), which catalyzes the formation of peptide bonds, thereby polymerizing the amino acids delivered by tRNAs into a polypeptide chain. The nascent polypeptides leave the ribosome through a tunnel in the LSU and interact with protein factors that function in enzymatic processing, targeting, and the membrane insertion of nascent chains at the exit of the ribosomal tunnel.</text>
</comment>
<dbReference type="CDD" id="cd00432">
    <property type="entry name" value="Ribosomal_L18_L5e"/>
    <property type="match status" value="1"/>
</dbReference>
<sequence>MDNVDTLNHSRQFPQQSPGVLGFVYPPTTCLQPRHQRPQEMGAVRVIKNKAFFKRFQVKHKRRRQGKTDYYARTRLTKQDKNKYNTPKYRLVARFTNKDIVAQIAYSKIEGDVIVTAAYSHELPNYGIKVGLTNYAAAYATGLLLARRHLKNLQLDKTFRGQDDVNGEYFVVEEENGRRPFKAVLDVGLSRTTTGCKIFGVMKGVVDGGIDIPHSETRFFGYDSETKKYDAEAHRDRIFGKHVADYMRLLREEDEEAYKRQFSQFIVNGVEPDDLEQMYKNAHDAIRRNPDHIAKPKKTIRKPKSYRKHKISLNERKKRIEEKKQLLLQLKEQQNATS</sequence>
<evidence type="ECO:0000259" key="11">
    <source>
        <dbReference type="Pfam" id="PF14204"/>
    </source>
</evidence>
<dbReference type="PANTHER" id="PTHR23410">
    <property type="entry name" value="RIBOSOMAL PROTEIN L5-RELATED"/>
    <property type="match status" value="1"/>
</dbReference>
<organism evidence="12 13">
    <name type="scientific">Necator americanus</name>
    <name type="common">Human hookworm</name>
    <dbReference type="NCBI Taxonomy" id="51031"/>
    <lineage>
        <taxon>Eukaryota</taxon>
        <taxon>Metazoa</taxon>
        <taxon>Ecdysozoa</taxon>
        <taxon>Nematoda</taxon>
        <taxon>Chromadorea</taxon>
        <taxon>Rhabditida</taxon>
        <taxon>Rhabditina</taxon>
        <taxon>Rhabditomorpha</taxon>
        <taxon>Strongyloidea</taxon>
        <taxon>Ancylostomatidae</taxon>
        <taxon>Bunostominae</taxon>
        <taxon>Necator</taxon>
    </lineage>
</organism>
<comment type="subcellular location">
    <subcellularLocation>
        <location evidence="2">Cytoplasm</location>
    </subcellularLocation>
</comment>
<evidence type="ECO:0000256" key="5">
    <source>
        <dbReference type="ARBA" id="ARBA00022730"/>
    </source>
</evidence>
<dbReference type="PANTHER" id="PTHR23410:SF12">
    <property type="entry name" value="LARGE RIBOSOMAL SUBUNIT PROTEIN UL18"/>
    <property type="match status" value="1"/>
</dbReference>
<evidence type="ECO:0000313" key="13">
    <source>
        <dbReference type="Proteomes" id="UP001303046"/>
    </source>
</evidence>
<gene>
    <name evidence="12" type="primary">Necator_chrII.g4983</name>
    <name evidence="12" type="ORF">RB195_017191</name>
</gene>
<accession>A0ABR1C778</accession>
<proteinExistence type="inferred from homology"/>
<dbReference type="InterPro" id="IPR025607">
    <property type="entry name" value="Ribosomal_uL18_C_euk"/>
</dbReference>
<keyword evidence="5" id="KW-0694">RNA-binding</keyword>
<dbReference type="Proteomes" id="UP001303046">
    <property type="component" value="Unassembled WGS sequence"/>
</dbReference>
<evidence type="ECO:0000256" key="3">
    <source>
        <dbReference type="ARBA" id="ARBA00007116"/>
    </source>
</evidence>
<feature type="domain" description="Large ribosomal subunit protein uL18 C-terminal eukaryotes" evidence="11">
    <location>
        <begin position="275"/>
        <end position="328"/>
    </location>
</feature>
<comment type="similarity">
    <text evidence="3">Belongs to the universal ribosomal protein uL18 family.</text>
</comment>
<evidence type="ECO:0000256" key="4">
    <source>
        <dbReference type="ARBA" id="ARBA00022490"/>
    </source>
</evidence>
<protein>
    <recommendedName>
        <fullName evidence="8">Large ribosomal subunit protein uL18</fullName>
    </recommendedName>
    <alternativeName>
        <fullName evidence="9">60S ribosomal protein L5</fullName>
    </alternativeName>
</protein>